<dbReference type="Gene3D" id="3.40.630.30">
    <property type="match status" value="1"/>
</dbReference>
<comment type="caution">
    <text evidence="2">The sequence shown here is derived from an EMBL/GenBank/DDBJ whole genome shotgun (WGS) entry which is preliminary data.</text>
</comment>
<reference evidence="2 3" key="1">
    <citation type="submission" date="2017-11" db="EMBL/GenBank/DDBJ databases">
        <title>Comparitive Functional Genomics of Dry Heat Resistant strains isolated from the Viking Spacecraft.</title>
        <authorList>
            <person name="Seuylemezian A."/>
            <person name="Cooper K."/>
            <person name="Vaishampayan P."/>
        </authorList>
    </citation>
    <scope>NUCLEOTIDE SEQUENCE [LARGE SCALE GENOMIC DNA]</scope>
    <source>
        <strain evidence="2 3">V1-29</strain>
    </source>
</reference>
<dbReference type="GO" id="GO:0016747">
    <property type="term" value="F:acyltransferase activity, transferring groups other than amino-acyl groups"/>
    <property type="evidence" value="ECO:0007669"/>
    <property type="project" value="InterPro"/>
</dbReference>
<dbReference type="CDD" id="cd04301">
    <property type="entry name" value="NAT_SF"/>
    <property type="match status" value="1"/>
</dbReference>
<evidence type="ECO:0000313" key="2">
    <source>
        <dbReference type="EMBL" id="PLT30771.1"/>
    </source>
</evidence>
<keyword evidence="3" id="KW-1185">Reference proteome</keyword>
<dbReference type="PROSITE" id="PS51186">
    <property type="entry name" value="GNAT"/>
    <property type="match status" value="1"/>
</dbReference>
<dbReference type="AlphaFoldDB" id="A0A2N5M8S8"/>
<dbReference type="RefSeq" id="WP_101640837.1">
    <property type="nucleotide sequence ID" value="NZ_PGUY01000017.1"/>
</dbReference>
<name>A0A2N5M8S8_9BACI</name>
<gene>
    <name evidence="2" type="ORF">CUU66_06360</name>
</gene>
<dbReference type="Pfam" id="PF00583">
    <property type="entry name" value="Acetyltransf_1"/>
    <property type="match status" value="1"/>
</dbReference>
<evidence type="ECO:0000259" key="1">
    <source>
        <dbReference type="PROSITE" id="PS51186"/>
    </source>
</evidence>
<evidence type="ECO:0000313" key="3">
    <source>
        <dbReference type="Proteomes" id="UP000234748"/>
    </source>
</evidence>
<organism evidence="2 3">
    <name type="scientific">Peribacillus deserti</name>
    <dbReference type="NCBI Taxonomy" id="673318"/>
    <lineage>
        <taxon>Bacteria</taxon>
        <taxon>Bacillati</taxon>
        <taxon>Bacillota</taxon>
        <taxon>Bacilli</taxon>
        <taxon>Bacillales</taxon>
        <taxon>Bacillaceae</taxon>
        <taxon>Peribacillus</taxon>
    </lineage>
</organism>
<dbReference type="Proteomes" id="UP000234748">
    <property type="component" value="Unassembled WGS sequence"/>
</dbReference>
<dbReference type="EMBL" id="PGUY01000017">
    <property type="protein sequence ID" value="PLT30771.1"/>
    <property type="molecule type" value="Genomic_DNA"/>
</dbReference>
<dbReference type="InterPro" id="IPR016181">
    <property type="entry name" value="Acyl_CoA_acyltransferase"/>
</dbReference>
<proteinExistence type="predicted"/>
<dbReference type="InterPro" id="IPR000182">
    <property type="entry name" value="GNAT_dom"/>
</dbReference>
<accession>A0A2N5M8S8</accession>
<dbReference type="SUPFAM" id="SSF55729">
    <property type="entry name" value="Acyl-CoA N-acyltransferases (Nat)"/>
    <property type="match status" value="1"/>
</dbReference>
<feature type="domain" description="N-acetyltransferase" evidence="1">
    <location>
        <begin position="2"/>
        <end position="160"/>
    </location>
</feature>
<keyword evidence="2" id="KW-0808">Transferase</keyword>
<protein>
    <submittedName>
        <fullName evidence="2">N-acetyltransferase</fullName>
    </submittedName>
</protein>
<sequence length="208" mass="24154">MVEIKLAETADVPDITRLLNKVTMDLHQRGINQWTYPWEKEEIERDIKQGNCYKLLNDLQLAGTFCMRGIDQLKYLNIPADSLYLAQIAILPRYQGKGAGAQIISFARTAAELLHKPLFLDCWAGNEKLKRFYVRNGFSYLGDYPEEDYFVSVFKGKKEHGNWVAEGQSVRLKHRLIHKYRPKYMVHDGLIIARKNVAARYPKQLHTL</sequence>
<dbReference type="OrthoDB" id="6382410at2"/>